<evidence type="ECO:0000313" key="2">
    <source>
        <dbReference type="Proteomes" id="UP001519460"/>
    </source>
</evidence>
<accession>A0ABD0LU52</accession>
<evidence type="ECO:0000313" key="1">
    <source>
        <dbReference type="EMBL" id="KAK7503036.1"/>
    </source>
</evidence>
<protein>
    <submittedName>
        <fullName evidence="1">Uncharacterized protein</fullName>
    </submittedName>
</protein>
<keyword evidence="2" id="KW-1185">Reference proteome</keyword>
<organism evidence="1 2">
    <name type="scientific">Batillaria attramentaria</name>
    <dbReference type="NCBI Taxonomy" id="370345"/>
    <lineage>
        <taxon>Eukaryota</taxon>
        <taxon>Metazoa</taxon>
        <taxon>Spiralia</taxon>
        <taxon>Lophotrochozoa</taxon>
        <taxon>Mollusca</taxon>
        <taxon>Gastropoda</taxon>
        <taxon>Caenogastropoda</taxon>
        <taxon>Sorbeoconcha</taxon>
        <taxon>Cerithioidea</taxon>
        <taxon>Batillariidae</taxon>
        <taxon>Batillaria</taxon>
    </lineage>
</organism>
<dbReference type="EMBL" id="JACVVK020000022">
    <property type="protein sequence ID" value="KAK7503036.1"/>
    <property type="molecule type" value="Genomic_DNA"/>
</dbReference>
<feature type="non-terminal residue" evidence="1">
    <location>
        <position position="57"/>
    </location>
</feature>
<dbReference type="Proteomes" id="UP001519460">
    <property type="component" value="Unassembled WGS sequence"/>
</dbReference>
<proteinExistence type="predicted"/>
<reference evidence="1 2" key="1">
    <citation type="journal article" date="2023" name="Sci. Data">
        <title>Genome assembly of the Korean intertidal mud-creeper Batillaria attramentaria.</title>
        <authorList>
            <person name="Patra A.K."/>
            <person name="Ho P.T."/>
            <person name="Jun S."/>
            <person name="Lee S.J."/>
            <person name="Kim Y."/>
            <person name="Won Y.J."/>
        </authorList>
    </citation>
    <scope>NUCLEOTIDE SEQUENCE [LARGE SCALE GENOMIC DNA]</scope>
    <source>
        <strain evidence="1">Wonlab-2016</strain>
    </source>
</reference>
<gene>
    <name evidence="1" type="ORF">BaRGS_00005662</name>
</gene>
<comment type="caution">
    <text evidence="1">The sequence shown here is derived from an EMBL/GenBank/DDBJ whole genome shotgun (WGS) entry which is preliminary data.</text>
</comment>
<sequence>MSPRKTRQCPRVLAELVSPIAHAELVKRSIGPISTDISVTIKEPTLFKRTTFHILAT</sequence>
<name>A0ABD0LU52_9CAEN</name>
<dbReference type="AlphaFoldDB" id="A0ABD0LU52"/>